<dbReference type="Proteomes" id="UP000824120">
    <property type="component" value="Chromosome 11"/>
</dbReference>
<gene>
    <name evidence="1" type="ORF">H5410_056500</name>
</gene>
<dbReference type="EMBL" id="JACXVP010000011">
    <property type="protein sequence ID" value="KAG5576366.1"/>
    <property type="molecule type" value="Genomic_DNA"/>
</dbReference>
<organism evidence="1 2">
    <name type="scientific">Solanum commersonii</name>
    <name type="common">Commerson's wild potato</name>
    <name type="synonym">Commerson's nightshade</name>
    <dbReference type="NCBI Taxonomy" id="4109"/>
    <lineage>
        <taxon>Eukaryota</taxon>
        <taxon>Viridiplantae</taxon>
        <taxon>Streptophyta</taxon>
        <taxon>Embryophyta</taxon>
        <taxon>Tracheophyta</taxon>
        <taxon>Spermatophyta</taxon>
        <taxon>Magnoliopsida</taxon>
        <taxon>eudicotyledons</taxon>
        <taxon>Gunneridae</taxon>
        <taxon>Pentapetalae</taxon>
        <taxon>asterids</taxon>
        <taxon>lamiids</taxon>
        <taxon>Solanales</taxon>
        <taxon>Solanaceae</taxon>
        <taxon>Solanoideae</taxon>
        <taxon>Solaneae</taxon>
        <taxon>Solanum</taxon>
    </lineage>
</organism>
<evidence type="ECO:0000313" key="1">
    <source>
        <dbReference type="EMBL" id="KAG5576366.1"/>
    </source>
</evidence>
<accession>A0A9J5WN94</accession>
<reference evidence="1 2" key="1">
    <citation type="submission" date="2020-09" db="EMBL/GenBank/DDBJ databases">
        <title>De no assembly of potato wild relative species, Solanum commersonii.</title>
        <authorList>
            <person name="Cho K."/>
        </authorList>
    </citation>
    <scope>NUCLEOTIDE SEQUENCE [LARGE SCALE GENOMIC DNA]</scope>
    <source>
        <strain evidence="1">LZ3.2</strain>
        <tissue evidence="1">Leaf</tissue>
    </source>
</reference>
<sequence>MGDYPFQGAFDHENEPIYLSGQNESIAKVLMDTQPWNIAHENRQNRGFTHFGDHLTLKMDWFSRRDHPARMSTKNLAKMTSKIWITKRAMDYRTRKLKSRSPKDPWTIAHENRQKWGIYPLRGSFDLKNGPVYPSRPTSSIAMVFTNVHEKITQKLALRGSFDHENEPAYPYGPIDSLAKVLTDVHKIFR</sequence>
<proteinExistence type="predicted"/>
<keyword evidence="2" id="KW-1185">Reference proteome</keyword>
<name>A0A9J5WN94_SOLCO</name>
<comment type="caution">
    <text evidence="1">The sequence shown here is derived from an EMBL/GenBank/DDBJ whole genome shotgun (WGS) entry which is preliminary data.</text>
</comment>
<protein>
    <submittedName>
        <fullName evidence="1">Uncharacterized protein</fullName>
    </submittedName>
</protein>
<dbReference type="AlphaFoldDB" id="A0A9J5WN94"/>
<evidence type="ECO:0000313" key="2">
    <source>
        <dbReference type="Proteomes" id="UP000824120"/>
    </source>
</evidence>